<proteinExistence type="predicted"/>
<dbReference type="Proteomes" id="UP000003835">
    <property type="component" value="Unassembled WGS sequence"/>
</dbReference>
<evidence type="ECO:0008006" key="4">
    <source>
        <dbReference type="Google" id="ProtNLM"/>
    </source>
</evidence>
<dbReference type="EMBL" id="DS989851">
    <property type="protein sequence ID" value="EDX74875.1"/>
    <property type="molecule type" value="Genomic_DNA"/>
</dbReference>
<keyword evidence="3" id="KW-1185">Reference proteome</keyword>
<dbReference type="AlphaFoldDB" id="B4VT58"/>
<feature type="signal peptide" evidence="1">
    <location>
        <begin position="1"/>
        <end position="29"/>
    </location>
</feature>
<protein>
    <recommendedName>
        <fullName evidence="4">Outer membrane protein beta-barrel domain-containing protein</fullName>
    </recommendedName>
</protein>
<dbReference type="OrthoDB" id="509458at2"/>
<sequence>MQPNLAKLFFWLFGFTASSLLCSGLSAQAQTPDSAYYGYITVTPSDSAQSSGSTTDNTQPTLVLVQPQTVAATPEVAQVPVVNPLKILGRSYIGVGGNIGLDGEETNLGEGSVVIVSKAGFAENFSLHNAVMFGDETTTSVTLSLNFPIKTPVTGQTIVIPFVGGGVLLQPDDDWKADPLVSGGVDIPIPPRFTGTVRVNVAFPEADETDLGLVLGVGYNLKLF</sequence>
<evidence type="ECO:0000313" key="2">
    <source>
        <dbReference type="EMBL" id="EDX74875.1"/>
    </source>
</evidence>
<dbReference type="eggNOG" id="COG2335">
    <property type="taxonomic scope" value="Bacteria"/>
</dbReference>
<name>B4VT58_9CYAN</name>
<organism evidence="2 3">
    <name type="scientific">Coleofasciculus chthonoplastes PCC 7420</name>
    <dbReference type="NCBI Taxonomy" id="118168"/>
    <lineage>
        <taxon>Bacteria</taxon>
        <taxon>Bacillati</taxon>
        <taxon>Cyanobacteriota</taxon>
        <taxon>Cyanophyceae</taxon>
        <taxon>Coleofasciculales</taxon>
        <taxon>Coleofasciculaceae</taxon>
        <taxon>Coleofasciculus</taxon>
    </lineage>
</organism>
<dbReference type="RefSeq" id="WP_006101695.1">
    <property type="nucleotide sequence ID" value="NZ_DS989851.1"/>
</dbReference>
<keyword evidence="1" id="KW-0732">Signal</keyword>
<reference evidence="2 3" key="1">
    <citation type="submission" date="2008-07" db="EMBL/GenBank/DDBJ databases">
        <authorList>
            <person name="Tandeau de Marsac N."/>
            <person name="Ferriera S."/>
            <person name="Johnson J."/>
            <person name="Kravitz S."/>
            <person name="Beeson K."/>
            <person name="Sutton G."/>
            <person name="Rogers Y.-H."/>
            <person name="Friedman R."/>
            <person name="Frazier M."/>
            <person name="Venter J.C."/>
        </authorList>
    </citation>
    <scope>NUCLEOTIDE SEQUENCE [LARGE SCALE GENOMIC DNA]</scope>
    <source>
        <strain evidence="2 3">PCC 7420</strain>
    </source>
</reference>
<dbReference type="STRING" id="118168.MC7420_749"/>
<evidence type="ECO:0000256" key="1">
    <source>
        <dbReference type="SAM" id="SignalP"/>
    </source>
</evidence>
<dbReference type="HOGENOM" id="CLU_063860_0_0_3"/>
<evidence type="ECO:0000313" key="3">
    <source>
        <dbReference type="Proteomes" id="UP000003835"/>
    </source>
</evidence>
<accession>B4VT58</accession>
<gene>
    <name evidence="2" type="ORF">MC7420_749</name>
</gene>
<feature type="chain" id="PRO_5002825716" description="Outer membrane protein beta-barrel domain-containing protein" evidence="1">
    <location>
        <begin position="30"/>
        <end position="224"/>
    </location>
</feature>